<dbReference type="Proteomes" id="UP000821853">
    <property type="component" value="Chromosome 5"/>
</dbReference>
<accession>A0A9J6GLT2</accession>
<evidence type="ECO:0000313" key="8">
    <source>
        <dbReference type="EMBL" id="KAH9375448.1"/>
    </source>
</evidence>
<dbReference type="PANTHER" id="PTHR19376">
    <property type="entry name" value="DNA-DIRECTED RNA POLYMERASE"/>
    <property type="match status" value="1"/>
</dbReference>
<dbReference type="InterPro" id="IPR007080">
    <property type="entry name" value="RNA_pol_Rpb1_1"/>
</dbReference>
<evidence type="ECO:0000256" key="2">
    <source>
        <dbReference type="ARBA" id="ARBA00022478"/>
    </source>
</evidence>
<evidence type="ECO:0000256" key="4">
    <source>
        <dbReference type="ARBA" id="ARBA00022695"/>
    </source>
</evidence>
<comment type="caution">
    <text evidence="8">The sequence shown here is derived from an EMBL/GenBank/DDBJ whole genome shotgun (WGS) entry which is preliminary data.</text>
</comment>
<evidence type="ECO:0000256" key="3">
    <source>
        <dbReference type="ARBA" id="ARBA00022679"/>
    </source>
</evidence>
<evidence type="ECO:0000313" key="9">
    <source>
        <dbReference type="Proteomes" id="UP000821853"/>
    </source>
</evidence>
<name>A0A9J6GLT2_HAELO</name>
<dbReference type="VEuPathDB" id="VectorBase:HLOH_064619"/>
<dbReference type="GO" id="GO:0003677">
    <property type="term" value="F:DNA binding"/>
    <property type="evidence" value="ECO:0007669"/>
    <property type="project" value="InterPro"/>
</dbReference>
<sequence>MGATSAHNTCGLDHDQCTGHFGRLELELPVFHPGYFEAVHSILRTVCNQCGRVLLPPGDRARCLHILRSPVFTVMNKKPLHKRITDTITASSSSARLRDGEGADPRERHVYEGPPASIRRAQNGERAEAQPRAVRNHRQVLRTGRQRGTQARRPGHPHGRHLRAHPRDTCGLDHDQCTGHFGRLELELPVFHPGYFEAVHSILRTVCKQCGRVKLPPGDRARCLDILRSPVLTVMNKKALHKRITDMFGVLRIHTLFILPYQLFKVKFHC</sequence>
<dbReference type="GO" id="GO:0003899">
    <property type="term" value="F:DNA-directed RNA polymerase activity"/>
    <property type="evidence" value="ECO:0007669"/>
    <property type="project" value="UniProtKB-EC"/>
</dbReference>
<keyword evidence="2" id="KW-0240">DNA-directed RNA polymerase</keyword>
<feature type="domain" description="RNA polymerase Rpb1" evidence="7">
    <location>
        <begin position="168"/>
        <end position="236"/>
    </location>
</feature>
<gene>
    <name evidence="8" type="ORF">HPB48_020600</name>
</gene>
<evidence type="ECO:0000256" key="5">
    <source>
        <dbReference type="ARBA" id="ARBA00023163"/>
    </source>
</evidence>
<reference evidence="8 9" key="1">
    <citation type="journal article" date="2020" name="Cell">
        <title>Large-Scale Comparative Analyses of Tick Genomes Elucidate Their Genetic Diversity and Vector Capacities.</title>
        <authorList>
            <consortium name="Tick Genome and Microbiome Consortium (TIGMIC)"/>
            <person name="Jia N."/>
            <person name="Wang J."/>
            <person name="Shi W."/>
            <person name="Du L."/>
            <person name="Sun Y."/>
            <person name="Zhan W."/>
            <person name="Jiang J.F."/>
            <person name="Wang Q."/>
            <person name="Zhang B."/>
            <person name="Ji P."/>
            <person name="Bell-Sakyi L."/>
            <person name="Cui X.M."/>
            <person name="Yuan T.T."/>
            <person name="Jiang B.G."/>
            <person name="Yang W.F."/>
            <person name="Lam T.T."/>
            <person name="Chang Q.C."/>
            <person name="Ding S.J."/>
            <person name="Wang X.J."/>
            <person name="Zhu J.G."/>
            <person name="Ruan X.D."/>
            <person name="Zhao L."/>
            <person name="Wei J.T."/>
            <person name="Ye R.Z."/>
            <person name="Que T.C."/>
            <person name="Du C.H."/>
            <person name="Zhou Y.H."/>
            <person name="Cheng J.X."/>
            <person name="Dai P.F."/>
            <person name="Guo W.B."/>
            <person name="Han X.H."/>
            <person name="Huang E.J."/>
            <person name="Li L.F."/>
            <person name="Wei W."/>
            <person name="Gao Y.C."/>
            <person name="Liu J.Z."/>
            <person name="Shao H.Z."/>
            <person name="Wang X."/>
            <person name="Wang C.C."/>
            <person name="Yang T.C."/>
            <person name="Huo Q.B."/>
            <person name="Li W."/>
            <person name="Chen H.Y."/>
            <person name="Chen S.E."/>
            <person name="Zhou L.G."/>
            <person name="Ni X.B."/>
            <person name="Tian J.H."/>
            <person name="Sheng Y."/>
            <person name="Liu T."/>
            <person name="Pan Y.S."/>
            <person name="Xia L.Y."/>
            <person name="Li J."/>
            <person name="Zhao F."/>
            <person name="Cao W.C."/>
        </authorList>
    </citation>
    <scope>NUCLEOTIDE SEQUENCE [LARGE SCALE GENOMIC DNA]</scope>
    <source>
        <strain evidence="8">HaeL-2018</strain>
    </source>
</reference>
<dbReference type="Pfam" id="PF04997">
    <property type="entry name" value="RNA_pol_Rpb1_1"/>
    <property type="match status" value="2"/>
</dbReference>
<keyword evidence="3" id="KW-0808">Transferase</keyword>
<dbReference type="PANTHER" id="PTHR19376:SF32">
    <property type="entry name" value="DNA-DIRECTED RNA POLYMERASE III SUBUNIT RPC1"/>
    <property type="match status" value="1"/>
</dbReference>
<dbReference type="Gene3D" id="4.10.860.120">
    <property type="entry name" value="RNA polymerase II, clamp domain"/>
    <property type="match status" value="2"/>
</dbReference>
<proteinExistence type="predicted"/>
<feature type="region of interest" description="Disordered" evidence="6">
    <location>
        <begin position="91"/>
        <end position="111"/>
    </location>
</feature>
<keyword evidence="4" id="KW-0548">Nucleotidyltransferase</keyword>
<dbReference type="InterPro" id="IPR045867">
    <property type="entry name" value="DNA-dir_RpoC_beta_prime"/>
</dbReference>
<evidence type="ECO:0000256" key="1">
    <source>
        <dbReference type="ARBA" id="ARBA00012418"/>
    </source>
</evidence>
<feature type="compositionally biased region" description="Basic residues" evidence="6">
    <location>
        <begin position="153"/>
        <end position="164"/>
    </location>
</feature>
<dbReference type="GO" id="GO:0006351">
    <property type="term" value="P:DNA-templated transcription"/>
    <property type="evidence" value="ECO:0007669"/>
    <property type="project" value="InterPro"/>
</dbReference>
<dbReference type="AlphaFoldDB" id="A0A9J6GLT2"/>
<feature type="compositionally biased region" description="Basic and acidic residues" evidence="6">
    <location>
        <begin position="96"/>
        <end position="111"/>
    </location>
</feature>
<dbReference type="SUPFAM" id="SSF64484">
    <property type="entry name" value="beta and beta-prime subunits of DNA dependent RNA-polymerase"/>
    <property type="match status" value="2"/>
</dbReference>
<dbReference type="EMBL" id="JABSTR010000007">
    <property type="protein sequence ID" value="KAH9375448.1"/>
    <property type="molecule type" value="Genomic_DNA"/>
</dbReference>
<dbReference type="GO" id="GO:0000428">
    <property type="term" value="C:DNA-directed RNA polymerase complex"/>
    <property type="evidence" value="ECO:0007669"/>
    <property type="project" value="UniProtKB-KW"/>
</dbReference>
<feature type="domain" description="RNA polymerase Rpb1" evidence="7">
    <location>
        <begin position="8"/>
        <end position="86"/>
    </location>
</feature>
<evidence type="ECO:0000259" key="7">
    <source>
        <dbReference type="Pfam" id="PF04997"/>
    </source>
</evidence>
<keyword evidence="5" id="KW-0804">Transcription</keyword>
<dbReference type="InterPro" id="IPR044893">
    <property type="entry name" value="RNA_pol_Rpb1_clamp_domain"/>
</dbReference>
<dbReference type="EC" id="2.7.7.6" evidence="1"/>
<dbReference type="OrthoDB" id="6425664at2759"/>
<organism evidence="8 9">
    <name type="scientific">Haemaphysalis longicornis</name>
    <name type="common">Bush tick</name>
    <dbReference type="NCBI Taxonomy" id="44386"/>
    <lineage>
        <taxon>Eukaryota</taxon>
        <taxon>Metazoa</taxon>
        <taxon>Ecdysozoa</taxon>
        <taxon>Arthropoda</taxon>
        <taxon>Chelicerata</taxon>
        <taxon>Arachnida</taxon>
        <taxon>Acari</taxon>
        <taxon>Parasitiformes</taxon>
        <taxon>Ixodida</taxon>
        <taxon>Ixodoidea</taxon>
        <taxon>Ixodidae</taxon>
        <taxon>Haemaphysalinae</taxon>
        <taxon>Haemaphysalis</taxon>
    </lineage>
</organism>
<feature type="region of interest" description="Disordered" evidence="6">
    <location>
        <begin position="144"/>
        <end position="167"/>
    </location>
</feature>
<evidence type="ECO:0000256" key="6">
    <source>
        <dbReference type="SAM" id="MobiDB-lite"/>
    </source>
</evidence>
<keyword evidence="9" id="KW-1185">Reference proteome</keyword>
<protein>
    <recommendedName>
        <fullName evidence="1">DNA-directed RNA polymerase</fullName>
        <ecNumber evidence="1">2.7.7.6</ecNumber>
    </recommendedName>
</protein>